<protein>
    <recommendedName>
        <fullName evidence="10">Odorant receptor</fullName>
    </recommendedName>
</protein>
<evidence type="ECO:0000256" key="7">
    <source>
        <dbReference type="ARBA" id="ARBA00023136"/>
    </source>
</evidence>
<dbReference type="GO" id="GO:0005549">
    <property type="term" value="F:odorant binding"/>
    <property type="evidence" value="ECO:0007669"/>
    <property type="project" value="InterPro"/>
</dbReference>
<dbReference type="InterPro" id="IPR004117">
    <property type="entry name" value="7tm6_olfct_rcpt"/>
</dbReference>
<keyword evidence="4 10" id="KW-0812">Transmembrane</keyword>
<organism evidence="11">
    <name type="scientific">Histia rhodope</name>
    <dbReference type="NCBI Taxonomy" id="1453155"/>
    <lineage>
        <taxon>Eukaryota</taxon>
        <taxon>Metazoa</taxon>
        <taxon>Ecdysozoa</taxon>
        <taxon>Arthropoda</taxon>
        <taxon>Hexapoda</taxon>
        <taxon>Insecta</taxon>
        <taxon>Pterygota</taxon>
        <taxon>Neoptera</taxon>
        <taxon>Endopterygota</taxon>
        <taxon>Lepidoptera</taxon>
        <taxon>Glossata</taxon>
        <taxon>Ditrysia</taxon>
        <taxon>Zygaenoidea</taxon>
        <taxon>Zygaenidae</taxon>
        <taxon>Chalcosiinae</taxon>
        <taxon>Histia</taxon>
    </lineage>
</organism>
<feature type="transmembrane region" description="Helical" evidence="10">
    <location>
        <begin position="49"/>
        <end position="66"/>
    </location>
</feature>
<keyword evidence="7 10" id="KW-0472">Membrane</keyword>
<name>A0A7G4KBW5_9NEOP</name>
<feature type="transmembrane region" description="Helical" evidence="10">
    <location>
        <begin position="86"/>
        <end position="104"/>
    </location>
</feature>
<evidence type="ECO:0000256" key="4">
    <source>
        <dbReference type="ARBA" id="ARBA00022692"/>
    </source>
</evidence>
<keyword evidence="5 10" id="KW-0552">Olfaction</keyword>
<dbReference type="PANTHER" id="PTHR21137:SF35">
    <property type="entry name" value="ODORANT RECEPTOR 19A-RELATED"/>
    <property type="match status" value="1"/>
</dbReference>
<keyword evidence="8 10" id="KW-0675">Receptor</keyword>
<reference evidence="11" key="1">
    <citation type="submission" date="2019-09" db="EMBL/GenBank/DDBJ databases">
        <authorList>
            <person name="Yang H."/>
        </authorList>
    </citation>
    <scope>NUCLEOTIDE SEQUENCE</scope>
</reference>
<keyword evidence="9 10" id="KW-0807">Transducer</keyword>
<feature type="transmembrane region" description="Helical" evidence="10">
    <location>
        <begin position="279"/>
        <end position="301"/>
    </location>
</feature>
<evidence type="ECO:0000256" key="10">
    <source>
        <dbReference type="RuleBase" id="RU351113"/>
    </source>
</evidence>
<dbReference type="AlphaFoldDB" id="A0A7G4KBW5"/>
<proteinExistence type="evidence at transcript level"/>
<evidence type="ECO:0000256" key="9">
    <source>
        <dbReference type="ARBA" id="ARBA00023224"/>
    </source>
</evidence>
<keyword evidence="6 10" id="KW-1133">Transmembrane helix</keyword>
<evidence type="ECO:0000256" key="5">
    <source>
        <dbReference type="ARBA" id="ARBA00022725"/>
    </source>
</evidence>
<evidence type="ECO:0000256" key="6">
    <source>
        <dbReference type="ARBA" id="ARBA00022989"/>
    </source>
</evidence>
<dbReference type="EMBL" id="MN515203">
    <property type="protein sequence ID" value="QMS80351.1"/>
    <property type="molecule type" value="mRNA"/>
</dbReference>
<dbReference type="Pfam" id="PF02949">
    <property type="entry name" value="7tm_6"/>
    <property type="match status" value="1"/>
</dbReference>
<gene>
    <name evidence="11" type="primary">OR36</name>
</gene>
<dbReference type="PANTHER" id="PTHR21137">
    <property type="entry name" value="ODORANT RECEPTOR"/>
    <property type="match status" value="1"/>
</dbReference>
<evidence type="ECO:0000256" key="2">
    <source>
        <dbReference type="ARBA" id="ARBA00022475"/>
    </source>
</evidence>
<sequence length="405" mass="47385">MTLQYDMAKIKKKETETKFKSFHETYSMCAFALAIGLMYPNSENRRKRLIYMIIFTTANVPQLYWLTINTLQTLKDSDFYNFSRHITISVVVLLFLFKTVYAIIMCDMYKKLLNQITDDMNKGNELDDSYKAIYKQYIKEAKFGQICWVFIPIAMSFQFPAYAAICTIYESIISDVGPKCMIHNLDLSFMGDQYNISPYFEIMFVYNAIQTIALVPNFTGFDGSFCIVTSHLRLNLKLLSHKLKRIFEDSKSNLELRKNIKTCVIEHQEILRFYDAIQVFYAPWLMTVFLLTSVLISFNLYRMHLDQKIDLKYSFFALSGVIHMLAPCYFSSKLIEAGEEVAIEMYSVKWQRWNDNKVTKVLIFMIARAQKEFVLVGAGIILFNMNLFLSLMRTSYSVFTLLCTR</sequence>
<comment type="subcellular location">
    <subcellularLocation>
        <location evidence="1 10">Cell membrane</location>
        <topology evidence="1 10">Multi-pass membrane protein</topology>
    </subcellularLocation>
</comment>
<accession>A0A7G4KBW5</accession>
<evidence type="ECO:0000256" key="1">
    <source>
        <dbReference type="ARBA" id="ARBA00004651"/>
    </source>
</evidence>
<comment type="caution">
    <text evidence="10">Lacks conserved residue(s) required for the propagation of feature annotation.</text>
</comment>
<dbReference type="GO" id="GO:0007165">
    <property type="term" value="P:signal transduction"/>
    <property type="evidence" value="ECO:0007669"/>
    <property type="project" value="UniProtKB-KW"/>
</dbReference>
<evidence type="ECO:0000313" key="11">
    <source>
        <dbReference type="EMBL" id="QMS80351.1"/>
    </source>
</evidence>
<keyword evidence="3 10" id="KW-0716">Sensory transduction</keyword>
<feature type="transmembrane region" description="Helical" evidence="10">
    <location>
        <begin position="373"/>
        <end position="392"/>
    </location>
</feature>
<dbReference type="GO" id="GO:0004984">
    <property type="term" value="F:olfactory receptor activity"/>
    <property type="evidence" value="ECO:0007669"/>
    <property type="project" value="InterPro"/>
</dbReference>
<dbReference type="GO" id="GO:0005886">
    <property type="term" value="C:plasma membrane"/>
    <property type="evidence" value="ECO:0007669"/>
    <property type="project" value="UniProtKB-SubCell"/>
</dbReference>
<evidence type="ECO:0000256" key="3">
    <source>
        <dbReference type="ARBA" id="ARBA00022606"/>
    </source>
</evidence>
<comment type="similarity">
    <text evidence="10">Belongs to the insect chemoreceptor superfamily. Heteromeric odorant receptor channel (TC 1.A.69) family.</text>
</comment>
<evidence type="ECO:0000256" key="8">
    <source>
        <dbReference type="ARBA" id="ARBA00023170"/>
    </source>
</evidence>
<keyword evidence="2" id="KW-1003">Cell membrane</keyword>